<dbReference type="EMBL" id="JAAOAR010000061">
    <property type="protein sequence ID" value="KAF5604389.1"/>
    <property type="molecule type" value="Genomic_DNA"/>
</dbReference>
<dbReference type="AlphaFoldDB" id="A0A8H5PWY5"/>
<evidence type="ECO:0000256" key="1">
    <source>
        <dbReference type="SAM" id="MobiDB-lite"/>
    </source>
</evidence>
<sequence length="469" mass="51382">MLLPKLSLLAVIAIPVAALNFQNEVADATIDHNWLLSGCGPCRKYPFPNNDADGFRYDEDNDATYRGLCDVCRSNYGPKQPDKDTTSPTTVLSLPMETPTITSSRTTQTKPRVGWLTPPGPDDGATFESNDPQQPDHDDDGPKQPENDITSSIAAFKHPKETLSITSIRITQTKPRVGWSTLPGPDDGTTLAWFTKTTTQTETETTTTTASTTIDLRKDTTASMSPGKSTATSMGLTETSATLDPEETDTPTPPKKNHSAGLQTAGIVVAVLFFILFTGLITWKCFLHRQQIQFYEGPEEPMGEAGGSAFDDSGSEADWGQARNLVVSVRDWFRRHQFPFPPPNEPEDPAPDGEEPEPHPVPPPPPPPIPELPVQAPVAVVHSNIPSARPAFPRRQVRAPSAVQVPTPDPAQDRSSSSVYSQDSGYPRSIEIPRPLSIHRSRRTQEEPQSPREWRTTGEPVPTEHYGWV</sequence>
<dbReference type="Proteomes" id="UP000544095">
    <property type="component" value="Unassembled WGS sequence"/>
</dbReference>
<feature type="compositionally biased region" description="Pro residues" evidence="1">
    <location>
        <begin position="359"/>
        <end position="371"/>
    </location>
</feature>
<reference evidence="4 5" key="1">
    <citation type="submission" date="2020-05" db="EMBL/GenBank/DDBJ databases">
        <title>Identification and distribution of gene clusters putatively required for synthesis of sphingolipid metabolism inhibitors in phylogenetically diverse species of the filamentous fungus Fusarium.</title>
        <authorList>
            <person name="Kim H.-S."/>
            <person name="Busman M."/>
            <person name="Brown D.W."/>
            <person name="Divon H."/>
            <person name="Uhlig S."/>
            <person name="Proctor R.H."/>
        </authorList>
    </citation>
    <scope>NUCLEOTIDE SEQUENCE [LARGE SCALE GENOMIC DNA]</scope>
    <source>
        <strain evidence="4 5">NRRL 25211</strain>
    </source>
</reference>
<feature type="transmembrane region" description="Helical" evidence="2">
    <location>
        <begin position="260"/>
        <end position="283"/>
    </location>
</feature>
<evidence type="ECO:0000313" key="4">
    <source>
        <dbReference type="EMBL" id="KAF5604389.1"/>
    </source>
</evidence>
<feature type="compositionally biased region" description="Polar residues" evidence="1">
    <location>
        <begin position="221"/>
        <end position="241"/>
    </location>
</feature>
<evidence type="ECO:0000256" key="3">
    <source>
        <dbReference type="SAM" id="SignalP"/>
    </source>
</evidence>
<accession>A0A8H5PWY5</accession>
<comment type="caution">
    <text evidence="4">The sequence shown here is derived from an EMBL/GenBank/DDBJ whole genome shotgun (WGS) entry which is preliminary data.</text>
</comment>
<gene>
    <name evidence="4" type="ORF">FPANT_1438</name>
</gene>
<keyword evidence="3" id="KW-0732">Signal</keyword>
<feature type="compositionally biased region" description="Acidic residues" evidence="1">
    <location>
        <begin position="345"/>
        <end position="355"/>
    </location>
</feature>
<protein>
    <submittedName>
        <fullName evidence="4">Uncharacterized protein</fullName>
    </submittedName>
</protein>
<evidence type="ECO:0000256" key="2">
    <source>
        <dbReference type="SAM" id="Phobius"/>
    </source>
</evidence>
<keyword evidence="5" id="KW-1185">Reference proteome</keyword>
<organism evidence="4 5">
    <name type="scientific">Fusarium pseudoanthophilum</name>
    <dbReference type="NCBI Taxonomy" id="48495"/>
    <lineage>
        <taxon>Eukaryota</taxon>
        <taxon>Fungi</taxon>
        <taxon>Dikarya</taxon>
        <taxon>Ascomycota</taxon>
        <taxon>Pezizomycotina</taxon>
        <taxon>Sordariomycetes</taxon>
        <taxon>Hypocreomycetidae</taxon>
        <taxon>Hypocreales</taxon>
        <taxon>Nectriaceae</taxon>
        <taxon>Fusarium</taxon>
        <taxon>Fusarium fujikuroi species complex</taxon>
    </lineage>
</organism>
<keyword evidence="2" id="KW-1133">Transmembrane helix</keyword>
<feature type="compositionally biased region" description="Low complexity" evidence="1">
    <location>
        <begin position="415"/>
        <end position="424"/>
    </location>
</feature>
<proteinExistence type="predicted"/>
<feature type="region of interest" description="Disordered" evidence="1">
    <location>
        <begin position="218"/>
        <end position="259"/>
    </location>
</feature>
<feature type="compositionally biased region" description="Low complexity" evidence="1">
    <location>
        <begin position="98"/>
        <end position="109"/>
    </location>
</feature>
<feature type="chain" id="PRO_5034401247" evidence="3">
    <location>
        <begin position="19"/>
        <end position="469"/>
    </location>
</feature>
<feature type="region of interest" description="Disordered" evidence="1">
    <location>
        <begin position="338"/>
        <end position="469"/>
    </location>
</feature>
<keyword evidence="2" id="KW-0812">Transmembrane</keyword>
<feature type="region of interest" description="Disordered" evidence="1">
    <location>
        <begin position="76"/>
        <end position="148"/>
    </location>
</feature>
<keyword evidence="2" id="KW-0472">Membrane</keyword>
<name>A0A8H5PWY5_9HYPO</name>
<evidence type="ECO:0000313" key="5">
    <source>
        <dbReference type="Proteomes" id="UP000544095"/>
    </source>
</evidence>
<feature type="signal peptide" evidence="3">
    <location>
        <begin position="1"/>
        <end position="18"/>
    </location>
</feature>
<feature type="compositionally biased region" description="Basic and acidic residues" evidence="1">
    <location>
        <begin position="443"/>
        <end position="456"/>
    </location>
</feature>
<feature type="compositionally biased region" description="Basic and acidic residues" evidence="1">
    <location>
        <begin position="134"/>
        <end position="146"/>
    </location>
</feature>